<dbReference type="KEGG" id="cvn:111129862"/>
<dbReference type="SMART" id="SM01052">
    <property type="entry name" value="CAP_GLY"/>
    <property type="match status" value="1"/>
</dbReference>
<evidence type="ECO:0000256" key="6">
    <source>
        <dbReference type="ARBA" id="ARBA00022737"/>
    </source>
</evidence>
<comment type="subcellular location">
    <subcellularLocation>
        <location evidence="1">Cytoplasm</location>
    </subcellularLocation>
</comment>
<dbReference type="Gene3D" id="3.10.20.90">
    <property type="entry name" value="Phosphatidylinositol 3-kinase Catalytic Subunit, Chain A, domain 1"/>
    <property type="match status" value="1"/>
</dbReference>
<keyword evidence="7" id="KW-0143">Chaperone</keyword>
<evidence type="ECO:0000256" key="5">
    <source>
        <dbReference type="ARBA" id="ARBA00022614"/>
    </source>
</evidence>
<evidence type="ECO:0000313" key="10">
    <source>
        <dbReference type="Proteomes" id="UP000694844"/>
    </source>
</evidence>
<dbReference type="SUPFAM" id="SSF52058">
    <property type="entry name" value="L domain-like"/>
    <property type="match status" value="1"/>
</dbReference>
<dbReference type="Proteomes" id="UP000694844">
    <property type="component" value="Chromosome 4"/>
</dbReference>
<comment type="similarity">
    <text evidence="2">Belongs to the TBCE family.</text>
</comment>
<dbReference type="SUPFAM" id="SSF54236">
    <property type="entry name" value="Ubiquitin-like"/>
    <property type="match status" value="1"/>
</dbReference>
<dbReference type="PROSITE" id="PS00845">
    <property type="entry name" value="CAP_GLY_1"/>
    <property type="match status" value="1"/>
</dbReference>
<reference evidence="11" key="1">
    <citation type="submission" date="2025-08" db="UniProtKB">
        <authorList>
            <consortium name="RefSeq"/>
        </authorList>
    </citation>
    <scope>IDENTIFICATION</scope>
    <source>
        <tissue evidence="11">Whole sample</tissue>
    </source>
</reference>
<dbReference type="InterPro" id="IPR001611">
    <property type="entry name" value="Leu-rich_rpt"/>
</dbReference>
<dbReference type="GeneID" id="111129862"/>
<dbReference type="SUPFAM" id="SSF74924">
    <property type="entry name" value="Cap-Gly domain"/>
    <property type="match status" value="1"/>
</dbReference>
<dbReference type="GO" id="GO:0005737">
    <property type="term" value="C:cytoplasm"/>
    <property type="evidence" value="ECO:0007669"/>
    <property type="project" value="UniProtKB-SubCell"/>
</dbReference>
<evidence type="ECO:0000256" key="7">
    <source>
        <dbReference type="ARBA" id="ARBA00023186"/>
    </source>
</evidence>
<evidence type="ECO:0000256" key="3">
    <source>
        <dbReference type="ARBA" id="ARBA00015004"/>
    </source>
</evidence>
<evidence type="ECO:0000256" key="8">
    <source>
        <dbReference type="ARBA" id="ARBA00030180"/>
    </source>
</evidence>
<name>A0A8B8DYH9_CRAVI</name>
<feature type="domain" description="CAP-Gly" evidence="9">
    <location>
        <begin position="33"/>
        <end position="77"/>
    </location>
</feature>
<keyword evidence="5" id="KW-0433">Leucine-rich repeat</keyword>
<dbReference type="GO" id="GO:0007010">
    <property type="term" value="P:cytoskeleton organization"/>
    <property type="evidence" value="ECO:0007669"/>
    <property type="project" value="TreeGrafter"/>
</dbReference>
<evidence type="ECO:0000256" key="1">
    <source>
        <dbReference type="ARBA" id="ARBA00004496"/>
    </source>
</evidence>
<dbReference type="Pfam" id="PF01302">
    <property type="entry name" value="CAP_GLY"/>
    <property type="match status" value="1"/>
</dbReference>
<evidence type="ECO:0000259" key="9">
    <source>
        <dbReference type="PROSITE" id="PS50245"/>
    </source>
</evidence>
<dbReference type="InterPro" id="IPR036859">
    <property type="entry name" value="CAP-Gly_dom_sf"/>
</dbReference>
<dbReference type="Gene3D" id="2.30.30.190">
    <property type="entry name" value="CAP Gly-rich-like domain"/>
    <property type="match status" value="1"/>
</dbReference>
<dbReference type="CDD" id="cd17044">
    <property type="entry name" value="Ubl_TBCE"/>
    <property type="match status" value="1"/>
</dbReference>
<dbReference type="InterPro" id="IPR000938">
    <property type="entry name" value="CAP-Gly_domain"/>
</dbReference>
<keyword evidence="10" id="KW-1185">Reference proteome</keyword>
<dbReference type="PROSITE" id="PS50245">
    <property type="entry name" value="CAP_GLY_2"/>
    <property type="match status" value="1"/>
</dbReference>
<accession>A0A8B8DYH9</accession>
<dbReference type="Gene3D" id="3.80.10.10">
    <property type="entry name" value="Ribonuclease Inhibitor"/>
    <property type="match status" value="3"/>
</dbReference>
<keyword evidence="6" id="KW-0677">Repeat</keyword>
<dbReference type="InterPro" id="IPR032675">
    <property type="entry name" value="LRR_dom_sf"/>
</dbReference>
<proteinExistence type="inferred from homology"/>
<dbReference type="RefSeq" id="XP_022332056.1">
    <property type="nucleotide sequence ID" value="XM_022476348.1"/>
</dbReference>
<keyword evidence="4" id="KW-0963">Cytoplasm</keyword>
<dbReference type="InterPro" id="IPR029071">
    <property type="entry name" value="Ubiquitin-like_domsf"/>
</dbReference>
<evidence type="ECO:0000256" key="4">
    <source>
        <dbReference type="ARBA" id="ARBA00022490"/>
    </source>
</evidence>
<protein>
    <recommendedName>
        <fullName evidence="3">Tubulin-specific chaperone E</fullName>
    </recommendedName>
    <alternativeName>
        <fullName evidence="8">Tubulin-folding cofactor E</fullName>
    </alternativeName>
</protein>
<dbReference type="OrthoDB" id="5273213at2759"/>
<dbReference type="PANTHER" id="PTHR18849:SF0">
    <property type="entry name" value="CILIA- AND FLAGELLA-ASSOCIATED PROTEIN 410-RELATED"/>
    <property type="match status" value="1"/>
</dbReference>
<dbReference type="PROSITE" id="PS51450">
    <property type="entry name" value="LRR"/>
    <property type="match status" value="1"/>
</dbReference>
<dbReference type="AlphaFoldDB" id="A0A8B8DYH9"/>
<dbReference type="InterPro" id="IPR044079">
    <property type="entry name" value="Ubl_TBCE"/>
</dbReference>
<evidence type="ECO:0000256" key="2">
    <source>
        <dbReference type="ARBA" id="ARBA00006286"/>
    </source>
</evidence>
<sequence length="538" mass="61097">MRDMDLRRNDGSEVQVHDRVVSEGHYGTVRFIGTLPDTKGVWIGVDWDEPERGKHDGSHNGKSYFNTRNPSSGSFVRGKKLDLGINCFDAIVNRYGKLDDPNAGVITEELYVVGSNQKKTVVEMVGARSVNEKQSKLDALQEVVLRGCLVYGVGDSSEKLRKCTPGIQELDLSLNLLPSWERLGDICKCLPNLTDLNASDNQLEMPSDVSQYTNSFSNVKVLKLNRVHYSWQQLLECSKMFPSLEQLHVCFNLLKSIHSPGSQLQHLVLLNLESNRLESWEQILHLDVCPRLESLILNDNSISSIHFPDANEGSKTKFFPNLKRIYINNNKILQWSCINELDKLKSFEDLQINGNPIQDSASPETVRQLIIAKVANLKKCQRTEVTDEERRGAEIDYLKRFGVEWLKSGGNQDPAQNNPSTEFLTQHPRFLHFVKVYGAPESSEMSKKPQKLKDSLIEIKIVNPDDPNVKALQKKLPGTMIVQKLKALIQRLYKLDSEIKLSYISKKMEGCEIDFDNDLRPLNYFSIEAGDTVYARWS</sequence>
<evidence type="ECO:0000313" key="11">
    <source>
        <dbReference type="RefSeq" id="XP_022332056.1"/>
    </source>
</evidence>
<organism evidence="10 11">
    <name type="scientific">Crassostrea virginica</name>
    <name type="common">Eastern oyster</name>
    <dbReference type="NCBI Taxonomy" id="6565"/>
    <lineage>
        <taxon>Eukaryota</taxon>
        <taxon>Metazoa</taxon>
        <taxon>Spiralia</taxon>
        <taxon>Lophotrochozoa</taxon>
        <taxon>Mollusca</taxon>
        <taxon>Bivalvia</taxon>
        <taxon>Autobranchia</taxon>
        <taxon>Pteriomorphia</taxon>
        <taxon>Ostreida</taxon>
        <taxon>Ostreoidea</taxon>
        <taxon>Ostreidae</taxon>
        <taxon>Crassostrea</taxon>
    </lineage>
</organism>
<dbReference type="PANTHER" id="PTHR18849">
    <property type="entry name" value="LEUCINE RICH REPEAT PROTEIN"/>
    <property type="match status" value="1"/>
</dbReference>
<gene>
    <name evidence="11" type="primary">LOC111129862</name>
</gene>